<gene>
    <name evidence="2" type="ORF">FF38_05188</name>
</gene>
<dbReference type="AlphaFoldDB" id="A0A0L0CIP0"/>
<proteinExistence type="predicted"/>
<evidence type="ECO:0000313" key="3">
    <source>
        <dbReference type="Proteomes" id="UP000037069"/>
    </source>
</evidence>
<dbReference type="Proteomes" id="UP000037069">
    <property type="component" value="Unassembled WGS sequence"/>
</dbReference>
<feature type="compositionally biased region" description="Low complexity" evidence="1">
    <location>
        <begin position="100"/>
        <end position="109"/>
    </location>
</feature>
<sequence length="204" mass="22901">MTGILLSNDPHIPLVTNRLFRSVIRPNVEILHALPSSTFNTGHNRHNPSSYASQQETSIFPSCSSWRMPSIAIVSPMRQNNARLSLSSRSSTTEDDETNTESSSNISSTGEHINTIQRSPFVPIVEDISSRSDERYRLVRELFEDIDDVVYPKHQYSLPLNPPYCADVDSDGEPILTEPCILPPVVAVFFQQQQHVGRYVVHPA</sequence>
<feature type="region of interest" description="Disordered" evidence="1">
    <location>
        <begin position="84"/>
        <end position="112"/>
    </location>
</feature>
<dbReference type="EMBL" id="JRES01000431">
    <property type="protein sequence ID" value="KNC31344.1"/>
    <property type="molecule type" value="Genomic_DNA"/>
</dbReference>
<organism evidence="2 3">
    <name type="scientific">Lucilia cuprina</name>
    <name type="common">Green bottle fly</name>
    <name type="synonym">Australian sheep blowfly</name>
    <dbReference type="NCBI Taxonomy" id="7375"/>
    <lineage>
        <taxon>Eukaryota</taxon>
        <taxon>Metazoa</taxon>
        <taxon>Ecdysozoa</taxon>
        <taxon>Arthropoda</taxon>
        <taxon>Hexapoda</taxon>
        <taxon>Insecta</taxon>
        <taxon>Pterygota</taxon>
        <taxon>Neoptera</taxon>
        <taxon>Endopterygota</taxon>
        <taxon>Diptera</taxon>
        <taxon>Brachycera</taxon>
        <taxon>Muscomorpha</taxon>
        <taxon>Oestroidea</taxon>
        <taxon>Calliphoridae</taxon>
        <taxon>Luciliinae</taxon>
        <taxon>Lucilia</taxon>
    </lineage>
</organism>
<accession>A0A0L0CIP0</accession>
<protein>
    <submittedName>
        <fullName evidence="2">Uncharacterized protein</fullName>
    </submittedName>
</protein>
<comment type="caution">
    <text evidence="2">The sequence shown here is derived from an EMBL/GenBank/DDBJ whole genome shotgun (WGS) entry which is preliminary data.</text>
</comment>
<reference evidence="2 3" key="1">
    <citation type="journal article" date="2015" name="Nat. Commun.">
        <title>Lucilia cuprina genome unlocks parasitic fly biology to underpin future interventions.</title>
        <authorList>
            <person name="Anstead C.A."/>
            <person name="Korhonen P.K."/>
            <person name="Young N.D."/>
            <person name="Hall R.S."/>
            <person name="Jex A.R."/>
            <person name="Murali S.C."/>
            <person name="Hughes D.S."/>
            <person name="Lee S.F."/>
            <person name="Perry T."/>
            <person name="Stroehlein A.J."/>
            <person name="Ansell B.R."/>
            <person name="Breugelmans B."/>
            <person name="Hofmann A."/>
            <person name="Qu J."/>
            <person name="Dugan S."/>
            <person name="Lee S.L."/>
            <person name="Chao H."/>
            <person name="Dinh H."/>
            <person name="Han Y."/>
            <person name="Doddapaneni H.V."/>
            <person name="Worley K.C."/>
            <person name="Muzny D.M."/>
            <person name="Ioannidis P."/>
            <person name="Waterhouse R.M."/>
            <person name="Zdobnov E.M."/>
            <person name="James P.J."/>
            <person name="Bagnall N.H."/>
            <person name="Kotze A.C."/>
            <person name="Gibbs R.A."/>
            <person name="Richards S."/>
            <person name="Batterham P."/>
            <person name="Gasser R.B."/>
        </authorList>
    </citation>
    <scope>NUCLEOTIDE SEQUENCE [LARGE SCALE GENOMIC DNA]</scope>
    <source>
        <strain evidence="2 3">LS</strain>
        <tissue evidence="2">Full body</tissue>
    </source>
</reference>
<evidence type="ECO:0000313" key="2">
    <source>
        <dbReference type="EMBL" id="KNC31344.1"/>
    </source>
</evidence>
<evidence type="ECO:0000256" key="1">
    <source>
        <dbReference type="SAM" id="MobiDB-lite"/>
    </source>
</evidence>
<keyword evidence="3" id="KW-1185">Reference proteome</keyword>
<name>A0A0L0CIP0_LUCCU</name>